<dbReference type="InterPro" id="IPR028994">
    <property type="entry name" value="Integrin_alpha_N"/>
</dbReference>
<dbReference type="STRING" id="144197.ENSSPAP00000004528"/>
<dbReference type="GO" id="GO:0008305">
    <property type="term" value="C:integrin complex"/>
    <property type="evidence" value="ECO:0007669"/>
    <property type="project" value="TreeGrafter"/>
</dbReference>
<dbReference type="GO" id="GO:0033627">
    <property type="term" value="P:cell adhesion mediated by integrin"/>
    <property type="evidence" value="ECO:0007669"/>
    <property type="project" value="TreeGrafter"/>
</dbReference>
<evidence type="ECO:0000256" key="1">
    <source>
        <dbReference type="PROSITE-ProRule" id="PRU00803"/>
    </source>
</evidence>
<organism evidence="3">
    <name type="scientific">Stegastes partitus</name>
    <name type="common">bicolor damselfish</name>
    <dbReference type="NCBI Taxonomy" id="144197"/>
    <lineage>
        <taxon>Eukaryota</taxon>
        <taxon>Metazoa</taxon>
        <taxon>Chordata</taxon>
        <taxon>Craniata</taxon>
        <taxon>Vertebrata</taxon>
        <taxon>Euteleostomi</taxon>
        <taxon>Actinopterygii</taxon>
        <taxon>Neopterygii</taxon>
        <taxon>Teleostei</taxon>
        <taxon>Neoteleostei</taxon>
        <taxon>Acanthomorphata</taxon>
        <taxon>Ovalentaria</taxon>
        <taxon>Pomacentridae</taxon>
        <taxon>Stegastes</taxon>
    </lineage>
</organism>
<proteinExistence type="predicted"/>
<dbReference type="GO" id="GO:0050900">
    <property type="term" value="P:leukocyte migration"/>
    <property type="evidence" value="ECO:0007669"/>
    <property type="project" value="TreeGrafter"/>
</dbReference>
<dbReference type="GeneTree" id="ENSGT00940000155353"/>
<dbReference type="GO" id="GO:0007160">
    <property type="term" value="P:cell-matrix adhesion"/>
    <property type="evidence" value="ECO:0007669"/>
    <property type="project" value="TreeGrafter"/>
</dbReference>
<feature type="signal peptide" evidence="2">
    <location>
        <begin position="1"/>
        <end position="35"/>
    </location>
</feature>
<evidence type="ECO:0000256" key="2">
    <source>
        <dbReference type="SAM" id="SignalP"/>
    </source>
</evidence>
<sequence length="143" mass="16166">TSPLPSRAPTRDTTLQRLFVCLWIVWRFHSLHVAAFNLDIQNVQQRKGDPGSLFGFSVAFHQQLNPARRNLLLVGAPRAKHQSGLNVTGVVYQCDLASTSEQFLNSKGINNQWMGVRVVSQGPGKNVMVRKTLHLLNNFFFFF</sequence>
<dbReference type="SMART" id="SM00191">
    <property type="entry name" value="Int_alpha"/>
    <property type="match status" value="1"/>
</dbReference>
<evidence type="ECO:0008006" key="4">
    <source>
        <dbReference type="Google" id="ProtNLM"/>
    </source>
</evidence>
<dbReference type="Gene3D" id="2.130.10.130">
    <property type="entry name" value="Integrin alpha, N-terminal"/>
    <property type="match status" value="1"/>
</dbReference>
<keyword evidence="2" id="KW-0732">Signal</keyword>
<name>A0A3B4Z6X8_9TELE</name>
<dbReference type="GO" id="GO:0005178">
    <property type="term" value="F:integrin binding"/>
    <property type="evidence" value="ECO:0007669"/>
    <property type="project" value="TreeGrafter"/>
</dbReference>
<dbReference type="AlphaFoldDB" id="A0A3B4Z6X8"/>
<dbReference type="PANTHER" id="PTHR23220">
    <property type="entry name" value="INTEGRIN ALPHA"/>
    <property type="match status" value="1"/>
</dbReference>
<dbReference type="GO" id="GO:0007229">
    <property type="term" value="P:integrin-mediated signaling pathway"/>
    <property type="evidence" value="ECO:0007669"/>
    <property type="project" value="TreeGrafter"/>
</dbReference>
<dbReference type="PROSITE" id="PS51470">
    <property type="entry name" value="FG_GAP"/>
    <property type="match status" value="1"/>
</dbReference>
<feature type="repeat" description="FG-GAP" evidence="1">
    <location>
        <begin position="41"/>
        <end position="103"/>
    </location>
</feature>
<protein>
    <recommendedName>
        <fullName evidence="4">Integrin alpha-2 domain-containing protein</fullName>
    </recommendedName>
</protein>
<dbReference type="SUPFAM" id="SSF69318">
    <property type="entry name" value="Integrin alpha N-terminal domain"/>
    <property type="match status" value="1"/>
</dbReference>
<evidence type="ECO:0000313" key="3">
    <source>
        <dbReference type="Ensembl" id="ENSSPAP00000004528.1"/>
    </source>
</evidence>
<dbReference type="InterPro" id="IPR013519">
    <property type="entry name" value="Int_alpha_beta-p"/>
</dbReference>
<accession>A0A3B4Z6X8</accession>
<dbReference type="GO" id="GO:0009897">
    <property type="term" value="C:external side of plasma membrane"/>
    <property type="evidence" value="ECO:0007669"/>
    <property type="project" value="TreeGrafter"/>
</dbReference>
<dbReference type="PANTHER" id="PTHR23220:SF9">
    <property type="entry name" value="INTEGRIN ALPHA-6"/>
    <property type="match status" value="1"/>
</dbReference>
<feature type="chain" id="PRO_5017209623" description="Integrin alpha-2 domain-containing protein" evidence="2">
    <location>
        <begin position="36"/>
        <end position="143"/>
    </location>
</feature>
<dbReference type="GO" id="GO:0098609">
    <property type="term" value="P:cell-cell adhesion"/>
    <property type="evidence" value="ECO:0007669"/>
    <property type="project" value="TreeGrafter"/>
</dbReference>
<dbReference type="Ensembl" id="ENSSPAT00000004619.1">
    <property type="protein sequence ID" value="ENSSPAP00000004528.1"/>
    <property type="gene ID" value="ENSSPAG00000003507.1"/>
</dbReference>
<reference evidence="3" key="1">
    <citation type="submission" date="2023-09" db="UniProtKB">
        <authorList>
            <consortium name="Ensembl"/>
        </authorList>
    </citation>
    <scope>IDENTIFICATION</scope>
</reference>